<protein>
    <submittedName>
        <fullName evidence="1">Uncharacterized protein</fullName>
    </submittedName>
</protein>
<organism evidence="1 2">
    <name type="scientific">Schistosoma mattheei</name>
    <dbReference type="NCBI Taxonomy" id="31246"/>
    <lineage>
        <taxon>Eukaryota</taxon>
        <taxon>Metazoa</taxon>
        <taxon>Spiralia</taxon>
        <taxon>Lophotrochozoa</taxon>
        <taxon>Platyhelminthes</taxon>
        <taxon>Trematoda</taxon>
        <taxon>Digenea</taxon>
        <taxon>Strigeidida</taxon>
        <taxon>Schistosomatoidea</taxon>
        <taxon>Schistosomatidae</taxon>
        <taxon>Schistosoma</taxon>
    </lineage>
</organism>
<dbReference type="STRING" id="31246.A0A183PCU4"/>
<sequence>MGQHGLGERNEDGERFENLCAFNKLVIGCTIFPHKHIHKSTWISPEHTTENQIDHICINKKFQRTMEGVRSRRGADIASDHHLVVAKLKLNLEKNWITGQIALQRFNITFLRDTEKLTEFKMALNNKFQTLQDILKEEETNMEDNWKGIKEALTSTCQEVLGLKKHHHKEWFSIETLGKIQGRKNEKKAINNNRIRAKKVQAQSEYIEPNKQVKKSIRADKNRWVEYFEELLNRPAPMNPPDIKSAHTDLLIDIMKTSTSKGKHGTQWTARNQLDDLDFADDLVLLLHTREQIQVKTASVAAVSASVGLKIHKGKTNVLKYNTENIDPITLDGELWKM</sequence>
<dbReference type="Proteomes" id="UP000269396">
    <property type="component" value="Unassembled WGS sequence"/>
</dbReference>
<evidence type="ECO:0000313" key="1">
    <source>
        <dbReference type="EMBL" id="VDP60244.1"/>
    </source>
</evidence>
<name>A0A183PCU4_9TREM</name>
<evidence type="ECO:0000313" key="2">
    <source>
        <dbReference type="Proteomes" id="UP000269396"/>
    </source>
</evidence>
<proteinExistence type="predicted"/>
<dbReference type="InterPro" id="IPR036691">
    <property type="entry name" value="Endo/exonu/phosph_ase_sf"/>
</dbReference>
<dbReference type="SUPFAM" id="SSF56219">
    <property type="entry name" value="DNase I-like"/>
    <property type="match status" value="1"/>
</dbReference>
<keyword evidence="2" id="KW-1185">Reference proteome</keyword>
<dbReference type="AlphaFoldDB" id="A0A183PCU4"/>
<reference evidence="1 2" key="1">
    <citation type="submission" date="2018-11" db="EMBL/GenBank/DDBJ databases">
        <authorList>
            <consortium name="Pathogen Informatics"/>
        </authorList>
    </citation>
    <scope>NUCLEOTIDE SEQUENCE [LARGE SCALE GENOMIC DNA]</scope>
    <source>
        <strain>Denwood</strain>
        <strain evidence="2">Zambia</strain>
    </source>
</reference>
<dbReference type="Gene3D" id="3.60.10.10">
    <property type="entry name" value="Endonuclease/exonuclease/phosphatase"/>
    <property type="match status" value="1"/>
</dbReference>
<gene>
    <name evidence="1" type="ORF">SMTD_LOCUS12180</name>
</gene>
<accession>A0A183PCU4</accession>
<dbReference type="EMBL" id="UZAL01032179">
    <property type="protein sequence ID" value="VDP60244.1"/>
    <property type="molecule type" value="Genomic_DNA"/>
</dbReference>